<name>A0A5C5YDP7_9BACT</name>
<dbReference type="RefSeq" id="WP_146390771.1">
    <property type="nucleotide sequence ID" value="NZ_SJPK01000003.1"/>
</dbReference>
<evidence type="ECO:0000256" key="4">
    <source>
        <dbReference type="ARBA" id="ARBA00023180"/>
    </source>
</evidence>
<dbReference type="GO" id="GO:0004065">
    <property type="term" value="F:arylsulfatase activity"/>
    <property type="evidence" value="ECO:0007669"/>
    <property type="project" value="UniProtKB-EC"/>
</dbReference>
<dbReference type="CDD" id="cd16031">
    <property type="entry name" value="G6S_like"/>
    <property type="match status" value="1"/>
</dbReference>
<comment type="caution">
    <text evidence="7">The sequence shown here is derived from an EMBL/GenBank/DDBJ whole genome shotgun (WGS) entry which is preliminary data.</text>
</comment>
<accession>A0A5C5YDP7</accession>
<dbReference type="EMBL" id="SJPK01000003">
    <property type="protein sequence ID" value="TWT73224.1"/>
    <property type="molecule type" value="Genomic_DNA"/>
</dbReference>
<protein>
    <submittedName>
        <fullName evidence="7">Arylsulfatase</fullName>
        <ecNumber evidence="7">3.1.6.1</ecNumber>
    </submittedName>
</protein>
<dbReference type="PANTHER" id="PTHR43108:SF8">
    <property type="entry name" value="SD21168P"/>
    <property type="match status" value="1"/>
</dbReference>
<dbReference type="Proteomes" id="UP000318053">
    <property type="component" value="Unassembled WGS sequence"/>
</dbReference>
<dbReference type="AlphaFoldDB" id="A0A5C5YDP7"/>
<dbReference type="Pfam" id="PF00884">
    <property type="entry name" value="Sulfatase"/>
    <property type="match status" value="1"/>
</dbReference>
<proteinExistence type="inferred from homology"/>
<evidence type="ECO:0000313" key="8">
    <source>
        <dbReference type="Proteomes" id="UP000318053"/>
    </source>
</evidence>
<gene>
    <name evidence="7" type="ORF">CA85_16920</name>
</gene>
<evidence type="ECO:0000256" key="1">
    <source>
        <dbReference type="ARBA" id="ARBA00008779"/>
    </source>
</evidence>
<keyword evidence="2 5" id="KW-0732">Signal</keyword>
<feature type="chain" id="PRO_5023108901" evidence="5">
    <location>
        <begin position="22"/>
        <end position="490"/>
    </location>
</feature>
<dbReference type="PROSITE" id="PS00523">
    <property type="entry name" value="SULFATASE_1"/>
    <property type="match status" value="1"/>
</dbReference>
<dbReference type="PROSITE" id="PS00149">
    <property type="entry name" value="SULFATASE_2"/>
    <property type="match status" value="1"/>
</dbReference>
<reference evidence="7 8" key="1">
    <citation type="submission" date="2019-02" db="EMBL/GenBank/DDBJ databases">
        <title>Deep-cultivation of Planctomycetes and their phenomic and genomic characterization uncovers novel biology.</title>
        <authorList>
            <person name="Wiegand S."/>
            <person name="Jogler M."/>
            <person name="Boedeker C."/>
            <person name="Pinto D."/>
            <person name="Vollmers J."/>
            <person name="Rivas-Marin E."/>
            <person name="Kohn T."/>
            <person name="Peeters S.H."/>
            <person name="Heuer A."/>
            <person name="Rast P."/>
            <person name="Oberbeckmann S."/>
            <person name="Bunk B."/>
            <person name="Jeske O."/>
            <person name="Meyerdierks A."/>
            <person name="Storesund J.E."/>
            <person name="Kallscheuer N."/>
            <person name="Luecker S."/>
            <person name="Lage O.M."/>
            <person name="Pohl T."/>
            <person name="Merkel B.J."/>
            <person name="Hornburger P."/>
            <person name="Mueller R.-W."/>
            <person name="Bruemmer F."/>
            <person name="Labrenz M."/>
            <person name="Spormann A.M."/>
            <person name="Op Den Camp H."/>
            <person name="Overmann J."/>
            <person name="Amann R."/>
            <person name="Jetten M.S.M."/>
            <person name="Mascher T."/>
            <person name="Medema M.H."/>
            <person name="Devos D.P."/>
            <person name="Kaster A.-K."/>
            <person name="Ovreas L."/>
            <person name="Rohde M."/>
            <person name="Galperin M.Y."/>
            <person name="Jogler C."/>
        </authorList>
    </citation>
    <scope>NUCLEOTIDE SEQUENCE [LARGE SCALE GENOMIC DNA]</scope>
    <source>
        <strain evidence="7 8">CA85</strain>
    </source>
</reference>
<dbReference type="Gene3D" id="3.40.720.10">
    <property type="entry name" value="Alkaline Phosphatase, subunit A"/>
    <property type="match status" value="1"/>
</dbReference>
<feature type="domain" description="Sulfatase N-terminal" evidence="6">
    <location>
        <begin position="26"/>
        <end position="362"/>
    </location>
</feature>
<sequence length="490" mass="56509" precursor="true">MRLLVPLILAAVSLSVGLPHAVAERPNVVFILSDDHRFDFMSCVESCPEFLQTPNLDRMAKEGARFRNAFVSTSLCSPSRASILTGRYMHHHGVVDNQRPIPEGTQFFPQHLQDAGYTTAFIGKWHMGHDDDGPRPGFDFWASFQGQGQYFDPTLNINGTRQNFNGYTTDVLTDVALDWLQQDRSEEDPFLMYLSYKAVHYPFQPSPRNSQLYQDETIDYPETMANTHRNYRTQPQWVLDRRYSIHGIDHMETGAFDKDPVPDFDELFHNYCETVHGLDENIGRVLQALDEAGEMKNTIVIYMGDNGFHLGEHGFYDKRDAFETSIRVPMLALAPGRIAAGTQIDQLVQNIDIAPTVLDLCGLEATEEMKFDGRSMQPLWRDAASDPPEWRDHILYEYHWEWNFPATPTTLAIRTDRYKYVYYHGDWDRDSFYDLQTDPIERHNLIDVPAYQDQIESLRNQMFEELAASGGLNLPIRIPAGERLDQRKRR</sequence>
<dbReference type="SUPFAM" id="SSF53649">
    <property type="entry name" value="Alkaline phosphatase-like"/>
    <property type="match status" value="1"/>
</dbReference>
<dbReference type="OrthoDB" id="237120at2"/>
<keyword evidence="3 7" id="KW-0378">Hydrolase</keyword>
<dbReference type="InterPro" id="IPR017850">
    <property type="entry name" value="Alkaline_phosphatase_core_sf"/>
</dbReference>
<evidence type="ECO:0000259" key="6">
    <source>
        <dbReference type="Pfam" id="PF00884"/>
    </source>
</evidence>
<dbReference type="InterPro" id="IPR000917">
    <property type="entry name" value="Sulfatase_N"/>
</dbReference>
<evidence type="ECO:0000313" key="7">
    <source>
        <dbReference type="EMBL" id="TWT73224.1"/>
    </source>
</evidence>
<keyword evidence="4" id="KW-0325">Glycoprotein</keyword>
<organism evidence="7 8">
    <name type="scientific">Allorhodopirellula solitaria</name>
    <dbReference type="NCBI Taxonomy" id="2527987"/>
    <lineage>
        <taxon>Bacteria</taxon>
        <taxon>Pseudomonadati</taxon>
        <taxon>Planctomycetota</taxon>
        <taxon>Planctomycetia</taxon>
        <taxon>Pirellulales</taxon>
        <taxon>Pirellulaceae</taxon>
        <taxon>Allorhodopirellula</taxon>
    </lineage>
</organism>
<evidence type="ECO:0000256" key="5">
    <source>
        <dbReference type="SAM" id="SignalP"/>
    </source>
</evidence>
<dbReference type="InterPro" id="IPR024607">
    <property type="entry name" value="Sulfatase_CS"/>
</dbReference>
<evidence type="ECO:0000256" key="2">
    <source>
        <dbReference type="ARBA" id="ARBA00022729"/>
    </source>
</evidence>
<evidence type="ECO:0000256" key="3">
    <source>
        <dbReference type="ARBA" id="ARBA00022801"/>
    </source>
</evidence>
<dbReference type="PANTHER" id="PTHR43108">
    <property type="entry name" value="N-ACETYLGLUCOSAMINE-6-SULFATASE FAMILY MEMBER"/>
    <property type="match status" value="1"/>
</dbReference>
<comment type="similarity">
    <text evidence="1">Belongs to the sulfatase family.</text>
</comment>
<keyword evidence="8" id="KW-1185">Reference proteome</keyword>
<dbReference type="EC" id="3.1.6.1" evidence="7"/>
<feature type="signal peptide" evidence="5">
    <location>
        <begin position="1"/>
        <end position="21"/>
    </location>
</feature>